<dbReference type="InterPro" id="IPR036514">
    <property type="entry name" value="SGNH_hydro_sf"/>
</dbReference>
<organism evidence="3 4">
    <name type="scientific">[Brevibacterium] flavum</name>
    <dbReference type="NCBI Taxonomy" id="92706"/>
    <lineage>
        <taxon>Bacteria</taxon>
        <taxon>Bacillati</taxon>
        <taxon>Actinomycetota</taxon>
        <taxon>Actinomycetes</taxon>
        <taxon>Mycobacteriales</taxon>
        <taxon>Corynebacteriaceae</taxon>
        <taxon>Corynebacterium</taxon>
    </lineage>
</organism>
<dbReference type="PATRIC" id="fig|92706.3.peg.2422"/>
<dbReference type="Pfam" id="PF14606">
    <property type="entry name" value="Lipase_GDSL_3"/>
    <property type="match status" value="1"/>
</dbReference>
<dbReference type="CDD" id="cd01844">
    <property type="entry name" value="SGNH_hydrolase_like_6"/>
    <property type="match status" value="1"/>
</dbReference>
<protein>
    <submittedName>
        <fullName evidence="3">Lipase</fullName>
    </submittedName>
</protein>
<gene>
    <name evidence="3" type="ORF">YH66_11555</name>
</gene>
<sequence length="362" mass="39680">MNPEFIHGATEIETTDRGLRPHRLSKEIVERYCDPQFSAMERQPSGVRVVCRTTATSVTLTTHSTRVVYLDSGRPGGKIDVLIDGAPTSSTPTSGGETTEVNFITGATERRLKDPQVLTVDGLSEQEKVVEFWLPHNEEIEVISLKANAALNTVEDTRPVWINYGSSISHGSVATAPAKIWPAIVAQSKNYNLRNFGFGGSAMLDPFMARLIRDTPADLITLEIGINIVNGDVMRRRGLEAAVDGFINTIRDGHPTTPIKIVSPFYCPIHEKTPGPGAFDTSSFGSGQIRFIATGEPDEHGRLTLEMVREVLEGFVEKQKDPHLTYVDGASLYQEGDAPLLDNLHPDEASHALIAQRLLKQL</sequence>
<feature type="domain" description="SGNH hydrolase-type esterase" evidence="1">
    <location>
        <begin position="162"/>
        <end position="262"/>
    </location>
</feature>
<dbReference type="SUPFAM" id="SSF52266">
    <property type="entry name" value="SGNH hydrolase"/>
    <property type="match status" value="1"/>
</dbReference>
<dbReference type="Proteomes" id="UP000034037">
    <property type="component" value="Chromosome"/>
</dbReference>
<dbReference type="RefSeq" id="WP_003859259.1">
    <property type="nucleotide sequence ID" value="NZ_CP011309.1"/>
</dbReference>
<reference evidence="3 4" key="1">
    <citation type="submission" date="2015-04" db="EMBL/GenBank/DDBJ databases">
        <title>Complete Genome Sequence of Brevibacterium flavum ATCC 15168.</title>
        <authorList>
            <person name="Ahn J."/>
            <person name="Park G."/>
            <person name="Jeon W."/>
            <person name="Jang Y."/>
            <person name="Jang M."/>
            <person name="Lee H."/>
            <person name="Lee H."/>
        </authorList>
    </citation>
    <scope>NUCLEOTIDE SEQUENCE [LARGE SCALE GENOMIC DNA]</scope>
    <source>
        <strain evidence="3 4">ATCC 15168</strain>
    </source>
</reference>
<keyword evidence="4" id="KW-1185">Reference proteome</keyword>
<proteinExistence type="predicted"/>
<feature type="domain" description="SsfX3-like N-terminal" evidence="2">
    <location>
        <begin position="7"/>
        <end position="137"/>
    </location>
</feature>
<dbReference type="AlphaFoldDB" id="A0A0F6SRL0"/>
<dbReference type="InterPro" id="IPR013830">
    <property type="entry name" value="SGNH_hydro"/>
</dbReference>
<evidence type="ECO:0000259" key="1">
    <source>
        <dbReference type="Pfam" id="PF14606"/>
    </source>
</evidence>
<dbReference type="EMBL" id="CP011309">
    <property type="protein sequence ID" value="AKF28144.1"/>
    <property type="molecule type" value="Genomic_DNA"/>
</dbReference>
<evidence type="ECO:0000259" key="2">
    <source>
        <dbReference type="Pfam" id="PF21181"/>
    </source>
</evidence>
<dbReference type="Gene3D" id="2.60.120.260">
    <property type="entry name" value="Galactose-binding domain-like"/>
    <property type="match status" value="1"/>
</dbReference>
<dbReference type="InterPro" id="IPR048977">
    <property type="entry name" value="SsfX3-like_N"/>
</dbReference>
<evidence type="ECO:0000313" key="4">
    <source>
        <dbReference type="Proteomes" id="UP000034037"/>
    </source>
</evidence>
<name>A0A0F6SRL0_9CORY</name>
<dbReference type="Gene3D" id="3.40.50.1110">
    <property type="entry name" value="SGNH hydrolase"/>
    <property type="match status" value="1"/>
</dbReference>
<dbReference type="HOGENOM" id="CLU_059193_0_0_11"/>
<evidence type="ECO:0000313" key="3">
    <source>
        <dbReference type="EMBL" id="AKF28144.1"/>
    </source>
</evidence>
<accession>A0A0F6SRL0</accession>
<dbReference type="Pfam" id="PF21181">
    <property type="entry name" value="SsfX3_N"/>
    <property type="match status" value="1"/>
</dbReference>